<dbReference type="Proteomes" id="UP000295696">
    <property type="component" value="Unassembled WGS sequence"/>
</dbReference>
<name>A0A4V6NYI7_9RHOB</name>
<feature type="transmembrane region" description="Helical" evidence="1">
    <location>
        <begin position="7"/>
        <end position="26"/>
    </location>
</feature>
<accession>A0A4V6NYI7</accession>
<dbReference type="InterPro" id="IPR010865">
    <property type="entry name" value="DUF1499"/>
</dbReference>
<organism evidence="2 3">
    <name type="scientific">Primorskyibacter sedentarius</name>
    <dbReference type="NCBI Taxonomy" id="745311"/>
    <lineage>
        <taxon>Bacteria</taxon>
        <taxon>Pseudomonadati</taxon>
        <taxon>Pseudomonadota</taxon>
        <taxon>Alphaproteobacteria</taxon>
        <taxon>Rhodobacterales</taxon>
        <taxon>Roseobacteraceae</taxon>
        <taxon>Primorskyibacter</taxon>
    </lineage>
</organism>
<evidence type="ECO:0000313" key="3">
    <source>
        <dbReference type="Proteomes" id="UP000295696"/>
    </source>
</evidence>
<keyword evidence="1" id="KW-0472">Membrane</keyword>
<dbReference type="EMBL" id="SLZU01000008">
    <property type="protein sequence ID" value="TCS62811.1"/>
    <property type="molecule type" value="Genomic_DNA"/>
</dbReference>
<feature type="transmembrane region" description="Helical" evidence="1">
    <location>
        <begin position="46"/>
        <end position="64"/>
    </location>
</feature>
<evidence type="ECO:0000256" key="1">
    <source>
        <dbReference type="SAM" id="Phobius"/>
    </source>
</evidence>
<keyword evidence="1" id="KW-1133">Transmembrane helix</keyword>
<keyword evidence="3" id="KW-1185">Reference proteome</keyword>
<keyword evidence="1" id="KW-0812">Transmembrane</keyword>
<gene>
    <name evidence="2" type="ORF">EDD52_108106</name>
</gene>
<sequence>MKHLGKIALVVALIGAAFVALMLSGARLGLWEPITGFGLYRTYLNPLGWFLAGLGVLALVIHLLRKETVGAVAGGVAALIGVACLVPLIAGTLNPQPRAAPIHDISTDTVTPPAFEVLDETRAGARNPLEYGGPELAEAQAAAYPDIAPLDTDLSADAAYERALEVAQEMGWEIVAADADRHRFEATARTSVFYFADDVVVVVSPLDAGSRVNMRGVSRVGRSDQGVNAARIRDFQQRFKG</sequence>
<protein>
    <submittedName>
        <fullName evidence="2">Uncharacterized protein DUF1499</fullName>
    </submittedName>
</protein>
<feature type="transmembrane region" description="Helical" evidence="1">
    <location>
        <begin position="71"/>
        <end position="90"/>
    </location>
</feature>
<proteinExistence type="predicted"/>
<comment type="caution">
    <text evidence="2">The sequence shown here is derived from an EMBL/GenBank/DDBJ whole genome shotgun (WGS) entry which is preliminary data.</text>
</comment>
<evidence type="ECO:0000313" key="2">
    <source>
        <dbReference type="EMBL" id="TCS62811.1"/>
    </source>
</evidence>
<dbReference type="AlphaFoldDB" id="A0A4V6NYI7"/>
<reference evidence="2 3" key="1">
    <citation type="submission" date="2019-03" db="EMBL/GenBank/DDBJ databases">
        <title>Genomic Encyclopedia of Type Strains, Phase IV (KMG-IV): sequencing the most valuable type-strain genomes for metagenomic binning, comparative biology and taxonomic classification.</title>
        <authorList>
            <person name="Goeker M."/>
        </authorList>
    </citation>
    <scope>NUCLEOTIDE SEQUENCE [LARGE SCALE GENOMIC DNA]</scope>
    <source>
        <strain evidence="2 3">DSM 104836</strain>
    </source>
</reference>
<dbReference type="Pfam" id="PF07386">
    <property type="entry name" value="DUF1499"/>
    <property type="match status" value="1"/>
</dbReference>